<dbReference type="EMBL" id="BMAR01000057">
    <property type="protein sequence ID" value="GFR52046.1"/>
    <property type="molecule type" value="Genomic_DNA"/>
</dbReference>
<dbReference type="PANTHER" id="PTHR11477">
    <property type="entry name" value="TRANSCRIPTION FACTOR S-II ZINC FINGER DOMAIN-CONTAINING PROTEIN"/>
    <property type="match status" value="1"/>
</dbReference>
<keyword evidence="8" id="KW-1185">Reference proteome</keyword>
<evidence type="ECO:0000256" key="1">
    <source>
        <dbReference type="ARBA" id="ARBA00022723"/>
    </source>
</evidence>
<comment type="caution">
    <text evidence="7">The sequence shown here is derived from an EMBL/GenBank/DDBJ whole genome shotgun (WGS) entry which is preliminary data.</text>
</comment>
<keyword evidence="4" id="KW-0539">Nucleus</keyword>
<name>A0AAD3E1N3_9CHLO</name>
<dbReference type="AlphaFoldDB" id="A0AAD3E1N3"/>
<dbReference type="InterPro" id="IPR036575">
    <property type="entry name" value="TFIIS_cen_dom_sf"/>
</dbReference>
<dbReference type="Pfam" id="PF07500">
    <property type="entry name" value="TFIIS_M"/>
    <property type="match status" value="1"/>
</dbReference>
<evidence type="ECO:0000256" key="3">
    <source>
        <dbReference type="ARBA" id="ARBA00022833"/>
    </source>
</evidence>
<feature type="compositionally biased region" description="Low complexity" evidence="5">
    <location>
        <begin position="63"/>
        <end position="83"/>
    </location>
</feature>
<evidence type="ECO:0000256" key="2">
    <source>
        <dbReference type="ARBA" id="ARBA00022771"/>
    </source>
</evidence>
<evidence type="ECO:0000313" key="8">
    <source>
        <dbReference type="Proteomes" id="UP001054857"/>
    </source>
</evidence>
<dbReference type="Proteomes" id="UP001054857">
    <property type="component" value="Unassembled WGS sequence"/>
</dbReference>
<dbReference type="PROSITE" id="PS51321">
    <property type="entry name" value="TFIIS_CENTRAL"/>
    <property type="match status" value="1"/>
</dbReference>
<proteinExistence type="predicted"/>
<dbReference type="Gene3D" id="1.10.472.30">
    <property type="entry name" value="Transcription elongation factor S-II, central domain"/>
    <property type="match status" value="1"/>
</dbReference>
<evidence type="ECO:0000256" key="5">
    <source>
        <dbReference type="SAM" id="MobiDB-lite"/>
    </source>
</evidence>
<dbReference type="SUPFAM" id="SSF46942">
    <property type="entry name" value="Elongation factor TFIIS domain 2"/>
    <property type="match status" value="1"/>
</dbReference>
<protein>
    <recommendedName>
        <fullName evidence="6">TFIIS central domain-containing protein</fullName>
    </recommendedName>
</protein>
<dbReference type="InterPro" id="IPR003618">
    <property type="entry name" value="TFIIS_cen_dom"/>
</dbReference>
<dbReference type="GO" id="GO:0006351">
    <property type="term" value="P:DNA-templated transcription"/>
    <property type="evidence" value="ECO:0007669"/>
    <property type="project" value="InterPro"/>
</dbReference>
<sequence length="239" mass="25675">MKRKPIWKELNLPPPSKKIASPRAAVDPIRQEASQQALRTNCVRTLLAALSTTDAENQQKQEAACSSASGGPDSGGPNPAADPSTLTGLAEAVEEALFRHHHSETGQDYKAAARTLVAGLKRNSELRGRVLCGDVPPRQLVALDPRHLATPQQQREYARLQEEETRRVTLAGANGSGSGGGIASSDYRCERCGGRSCSYLDSGRRDIGKCETWGSKEGQGSSRLVTCLGCGHRWEVDDV</sequence>
<reference evidence="7 8" key="1">
    <citation type="journal article" date="2021" name="Sci. Rep.">
        <title>Genome sequencing of the multicellular alga Astrephomene provides insights into convergent evolution of germ-soma differentiation.</title>
        <authorList>
            <person name="Yamashita S."/>
            <person name="Yamamoto K."/>
            <person name="Matsuzaki R."/>
            <person name="Suzuki S."/>
            <person name="Yamaguchi H."/>
            <person name="Hirooka S."/>
            <person name="Minakuchi Y."/>
            <person name="Miyagishima S."/>
            <person name="Kawachi M."/>
            <person name="Toyoda A."/>
            <person name="Nozaki H."/>
        </authorList>
    </citation>
    <scope>NUCLEOTIDE SEQUENCE [LARGE SCALE GENOMIC DNA]</scope>
    <source>
        <strain evidence="7 8">NIES-4017</strain>
    </source>
</reference>
<evidence type="ECO:0000259" key="6">
    <source>
        <dbReference type="PROSITE" id="PS51321"/>
    </source>
</evidence>
<feature type="region of interest" description="Disordered" evidence="5">
    <location>
        <begin position="53"/>
        <end position="85"/>
    </location>
</feature>
<dbReference type="GO" id="GO:0005634">
    <property type="term" value="C:nucleus"/>
    <property type="evidence" value="ECO:0007669"/>
    <property type="project" value="TreeGrafter"/>
</dbReference>
<dbReference type="PANTHER" id="PTHR11477:SF0">
    <property type="entry name" value="IP08861P-RELATED"/>
    <property type="match status" value="1"/>
</dbReference>
<dbReference type="GO" id="GO:0008270">
    <property type="term" value="F:zinc ion binding"/>
    <property type="evidence" value="ECO:0007669"/>
    <property type="project" value="UniProtKB-KW"/>
</dbReference>
<evidence type="ECO:0000256" key="4">
    <source>
        <dbReference type="ARBA" id="ARBA00023242"/>
    </source>
</evidence>
<feature type="domain" description="TFIIS central" evidence="6">
    <location>
        <begin position="38"/>
        <end position="176"/>
    </location>
</feature>
<dbReference type="SMART" id="SM00510">
    <property type="entry name" value="TFS2M"/>
    <property type="match status" value="1"/>
</dbReference>
<keyword evidence="1" id="KW-0479">Metal-binding</keyword>
<accession>A0AAD3E1N3</accession>
<feature type="region of interest" description="Disordered" evidence="5">
    <location>
        <begin position="1"/>
        <end position="32"/>
    </location>
</feature>
<organism evidence="7 8">
    <name type="scientific">Astrephomene gubernaculifera</name>
    <dbReference type="NCBI Taxonomy" id="47775"/>
    <lineage>
        <taxon>Eukaryota</taxon>
        <taxon>Viridiplantae</taxon>
        <taxon>Chlorophyta</taxon>
        <taxon>core chlorophytes</taxon>
        <taxon>Chlorophyceae</taxon>
        <taxon>CS clade</taxon>
        <taxon>Chlamydomonadales</taxon>
        <taxon>Astrephomenaceae</taxon>
        <taxon>Astrephomene</taxon>
    </lineage>
</organism>
<keyword evidence="3" id="KW-0862">Zinc</keyword>
<gene>
    <name evidence="7" type="ORF">Agub_g14565</name>
</gene>
<keyword evidence="2" id="KW-0863">Zinc-finger</keyword>
<evidence type="ECO:0000313" key="7">
    <source>
        <dbReference type="EMBL" id="GFR52046.1"/>
    </source>
</evidence>